<keyword evidence="14" id="KW-1185">Reference proteome</keyword>
<dbReference type="PANTHER" id="PTHR10721">
    <property type="entry name" value="MITOCHONDRIAL IMPORT INNER MEMBRANE TRANSLOCASE SUBUNIT TIM44"/>
    <property type="match status" value="1"/>
</dbReference>
<keyword evidence="7 10" id="KW-0811">Translocation</keyword>
<feature type="domain" description="Tim44-like" evidence="12">
    <location>
        <begin position="274"/>
        <end position="423"/>
    </location>
</feature>
<dbReference type="PANTHER" id="PTHR10721:SF1">
    <property type="entry name" value="MITOCHONDRIAL IMPORT INNER MEMBRANE TRANSLOCASE SUBUNIT TIM44"/>
    <property type="match status" value="1"/>
</dbReference>
<accession>A0A813VPA9</accession>
<dbReference type="GO" id="GO:0005743">
    <property type="term" value="C:mitochondrial inner membrane"/>
    <property type="evidence" value="ECO:0007669"/>
    <property type="project" value="UniProtKB-SubCell"/>
</dbReference>
<keyword evidence="6" id="KW-0809">Transit peptide</keyword>
<dbReference type="InterPro" id="IPR039544">
    <property type="entry name" value="Tim44-like"/>
</dbReference>
<name>A0A813VPA9_9BILA</name>
<feature type="coiled-coil region" evidence="11">
    <location>
        <begin position="53"/>
        <end position="96"/>
    </location>
</feature>
<dbReference type="PIRSF" id="PIRSF037871">
    <property type="entry name" value="TIM44"/>
    <property type="match status" value="1"/>
</dbReference>
<comment type="caution">
    <text evidence="13">The sequence shown here is derived from an EMBL/GenBank/DDBJ whole genome shotgun (WGS) entry which is preliminary data.</text>
</comment>
<dbReference type="GO" id="GO:0051087">
    <property type="term" value="F:protein-folding chaperone binding"/>
    <property type="evidence" value="ECO:0007669"/>
    <property type="project" value="InterPro"/>
</dbReference>
<keyword evidence="3 10" id="KW-0813">Transport</keyword>
<evidence type="ECO:0000256" key="5">
    <source>
        <dbReference type="ARBA" id="ARBA00022927"/>
    </source>
</evidence>
<reference evidence="13" key="1">
    <citation type="submission" date="2021-02" db="EMBL/GenBank/DDBJ databases">
        <authorList>
            <person name="Nowell W R."/>
        </authorList>
    </citation>
    <scope>NUCLEOTIDE SEQUENCE</scope>
    <source>
        <strain evidence="13">Ploen Becks lab</strain>
    </source>
</reference>
<evidence type="ECO:0000256" key="10">
    <source>
        <dbReference type="PIRNR" id="PIRNR037871"/>
    </source>
</evidence>
<evidence type="ECO:0000256" key="3">
    <source>
        <dbReference type="ARBA" id="ARBA00022448"/>
    </source>
</evidence>
<dbReference type="OrthoDB" id="10265990at2759"/>
<keyword evidence="4 10" id="KW-0999">Mitochondrion inner membrane</keyword>
<evidence type="ECO:0000313" key="13">
    <source>
        <dbReference type="EMBL" id="CAF0846184.1"/>
    </source>
</evidence>
<keyword evidence="9 10" id="KW-0472">Membrane</keyword>
<evidence type="ECO:0000256" key="2">
    <source>
        <dbReference type="ARBA" id="ARBA00009597"/>
    </source>
</evidence>
<evidence type="ECO:0000256" key="11">
    <source>
        <dbReference type="SAM" id="Coils"/>
    </source>
</evidence>
<evidence type="ECO:0000259" key="12">
    <source>
        <dbReference type="SMART" id="SM00978"/>
    </source>
</evidence>
<protein>
    <recommendedName>
        <fullName evidence="10">Mitochondrial import inner membrane translocase subunit TIM44</fullName>
    </recommendedName>
</protein>
<evidence type="ECO:0000256" key="8">
    <source>
        <dbReference type="ARBA" id="ARBA00023128"/>
    </source>
</evidence>
<sequence length="430" mass="49186">MAKITSLKSAILIKQSVILANPTCLVKQNLLSQNVRCMSQGRRSFLGSILENVKEEFNKNKDMKDSIKKFREEAQKLEQSAALQEARKKYKELGDESDKSSKIFKETLGTISEKVKESEIAKKAADLTGDFAKQAQKAAENISKKTADLSQNVAFKKVTENVKVIKESIDEATQLSKITTYRTPKKLRKRSEFDEQASQKVYESNTDATGMVLHKDSKWYQSWQNFKENNTYVNKMFEFKTQYDESDNPVIRATRSITEKFTSVFGGMFKSTEMSEVLTEIVKMEPNFEIHEFLQRVQNDIIPNILEALSQKELDILKDWCTEAAFNIMTHPIVQCEHLKFNYNNQVLDISGLDIAASKIMEQGPVLIVTFTAQQIIYVSNSEGKIIEGDKDKIKRVHHVWALCRDQSDLNPNSAWRLMECAAHQSDMFV</sequence>
<evidence type="ECO:0000256" key="6">
    <source>
        <dbReference type="ARBA" id="ARBA00022946"/>
    </source>
</evidence>
<dbReference type="Proteomes" id="UP000663879">
    <property type="component" value="Unassembled WGS sequence"/>
</dbReference>
<dbReference type="EMBL" id="CAJNOC010001222">
    <property type="protein sequence ID" value="CAF0846184.1"/>
    <property type="molecule type" value="Genomic_DNA"/>
</dbReference>
<dbReference type="InterPro" id="IPR017303">
    <property type="entry name" value="Tim44"/>
</dbReference>
<dbReference type="SMART" id="SM00978">
    <property type="entry name" value="Tim44"/>
    <property type="match status" value="1"/>
</dbReference>
<evidence type="ECO:0000256" key="9">
    <source>
        <dbReference type="ARBA" id="ARBA00023136"/>
    </source>
</evidence>
<dbReference type="Pfam" id="PF04280">
    <property type="entry name" value="Tim44"/>
    <property type="match status" value="1"/>
</dbReference>
<comment type="subcellular location">
    <subcellularLocation>
        <location evidence="1 10">Mitochondrion inner membrane</location>
    </subcellularLocation>
</comment>
<keyword evidence="8 10" id="KW-0496">Mitochondrion</keyword>
<keyword evidence="11" id="KW-0175">Coiled coil</keyword>
<evidence type="ECO:0000256" key="4">
    <source>
        <dbReference type="ARBA" id="ARBA00022792"/>
    </source>
</evidence>
<organism evidence="13 14">
    <name type="scientific">Brachionus calyciflorus</name>
    <dbReference type="NCBI Taxonomy" id="104777"/>
    <lineage>
        <taxon>Eukaryota</taxon>
        <taxon>Metazoa</taxon>
        <taxon>Spiralia</taxon>
        <taxon>Gnathifera</taxon>
        <taxon>Rotifera</taxon>
        <taxon>Eurotatoria</taxon>
        <taxon>Monogononta</taxon>
        <taxon>Pseudotrocha</taxon>
        <taxon>Ploima</taxon>
        <taxon>Brachionidae</taxon>
        <taxon>Brachionus</taxon>
    </lineage>
</organism>
<keyword evidence="5 10" id="KW-0653">Protein transport</keyword>
<proteinExistence type="inferred from homology"/>
<evidence type="ECO:0000256" key="7">
    <source>
        <dbReference type="ARBA" id="ARBA00023010"/>
    </source>
</evidence>
<dbReference type="GO" id="GO:0030150">
    <property type="term" value="P:protein import into mitochondrial matrix"/>
    <property type="evidence" value="ECO:0007669"/>
    <property type="project" value="InterPro"/>
</dbReference>
<dbReference type="Gene3D" id="3.10.450.240">
    <property type="match status" value="1"/>
</dbReference>
<gene>
    <name evidence="13" type="ORF">OXX778_LOCUS8712</name>
</gene>
<evidence type="ECO:0000313" key="14">
    <source>
        <dbReference type="Proteomes" id="UP000663879"/>
    </source>
</evidence>
<comment type="similarity">
    <text evidence="2 10">Belongs to the Tim44 family.</text>
</comment>
<dbReference type="AlphaFoldDB" id="A0A813VPA9"/>
<evidence type="ECO:0000256" key="1">
    <source>
        <dbReference type="ARBA" id="ARBA00004273"/>
    </source>
</evidence>
<comment type="function">
    <text evidence="10">Essential component of the PAM complex, a complex required for the translocation of transit peptide-containing proteins from the inner membrane into the mitochondrial matrix in an ATP-dependent manner.</text>
</comment>
<dbReference type="InterPro" id="IPR032710">
    <property type="entry name" value="NTF2-like_dom_sf"/>
</dbReference>
<dbReference type="InterPro" id="IPR007379">
    <property type="entry name" value="Tim44-like_dom"/>
</dbReference>
<dbReference type="SUPFAM" id="SSF54427">
    <property type="entry name" value="NTF2-like"/>
    <property type="match status" value="1"/>
</dbReference>